<comment type="similarity">
    <text evidence="8 9">Belongs to the TRAP transporter small permease family.</text>
</comment>
<feature type="transmembrane region" description="Helical" evidence="9">
    <location>
        <begin position="44"/>
        <end position="62"/>
    </location>
</feature>
<evidence type="ECO:0000256" key="7">
    <source>
        <dbReference type="ARBA" id="ARBA00023136"/>
    </source>
</evidence>
<dbReference type="PANTHER" id="PTHR35011:SF2">
    <property type="entry name" value="2,3-DIKETO-L-GULONATE TRAP TRANSPORTER SMALL PERMEASE PROTEIN YIAM"/>
    <property type="match status" value="1"/>
</dbReference>
<dbReference type="InterPro" id="IPR055348">
    <property type="entry name" value="DctQ"/>
</dbReference>
<dbReference type="GO" id="GO:0005886">
    <property type="term" value="C:plasma membrane"/>
    <property type="evidence" value="ECO:0007669"/>
    <property type="project" value="UniProtKB-SubCell"/>
</dbReference>
<gene>
    <name evidence="11" type="ORF">IAB19_04930</name>
</gene>
<keyword evidence="5 9" id="KW-0812">Transmembrane</keyword>
<evidence type="ECO:0000256" key="1">
    <source>
        <dbReference type="ARBA" id="ARBA00004429"/>
    </source>
</evidence>
<keyword evidence="4 9" id="KW-0997">Cell inner membrane</keyword>
<dbReference type="Pfam" id="PF04290">
    <property type="entry name" value="DctQ"/>
    <property type="match status" value="1"/>
</dbReference>
<dbReference type="InterPro" id="IPR007387">
    <property type="entry name" value="TRAP_DctQ"/>
</dbReference>
<evidence type="ECO:0000313" key="11">
    <source>
        <dbReference type="EMBL" id="MBO8415704.1"/>
    </source>
</evidence>
<reference evidence="11" key="1">
    <citation type="submission" date="2020-10" db="EMBL/GenBank/DDBJ databases">
        <authorList>
            <person name="Gilroy R."/>
        </authorList>
    </citation>
    <scope>NUCLEOTIDE SEQUENCE</scope>
    <source>
        <strain evidence="11">17213</strain>
    </source>
</reference>
<comment type="caution">
    <text evidence="11">The sequence shown here is derived from an EMBL/GenBank/DDBJ whole genome shotgun (WGS) entry which is preliminary data.</text>
</comment>
<reference evidence="11" key="2">
    <citation type="journal article" date="2021" name="PeerJ">
        <title>Extensive microbial diversity within the chicken gut microbiome revealed by metagenomics and culture.</title>
        <authorList>
            <person name="Gilroy R."/>
            <person name="Ravi A."/>
            <person name="Getino M."/>
            <person name="Pursley I."/>
            <person name="Horton D.L."/>
            <person name="Alikhan N.F."/>
            <person name="Baker D."/>
            <person name="Gharbi K."/>
            <person name="Hall N."/>
            <person name="Watson M."/>
            <person name="Adriaenssens E.M."/>
            <person name="Foster-Nyarko E."/>
            <person name="Jarju S."/>
            <person name="Secka A."/>
            <person name="Antonio M."/>
            <person name="Oren A."/>
            <person name="Chaudhuri R.R."/>
            <person name="La Ragione R."/>
            <person name="Hildebrand F."/>
            <person name="Pallen M.J."/>
        </authorList>
    </citation>
    <scope>NUCLEOTIDE SEQUENCE</scope>
    <source>
        <strain evidence="11">17213</strain>
    </source>
</reference>
<feature type="domain" description="Tripartite ATP-independent periplasmic transporters DctQ component" evidence="10">
    <location>
        <begin position="20"/>
        <end position="151"/>
    </location>
</feature>
<keyword evidence="7 9" id="KW-0472">Membrane</keyword>
<dbReference type="GO" id="GO:0015740">
    <property type="term" value="P:C4-dicarboxylate transport"/>
    <property type="evidence" value="ECO:0007669"/>
    <property type="project" value="TreeGrafter"/>
</dbReference>
<keyword evidence="6 9" id="KW-1133">Transmembrane helix</keyword>
<evidence type="ECO:0000259" key="10">
    <source>
        <dbReference type="Pfam" id="PF04290"/>
    </source>
</evidence>
<proteinExistence type="inferred from homology"/>
<evidence type="ECO:0000256" key="5">
    <source>
        <dbReference type="ARBA" id="ARBA00022692"/>
    </source>
</evidence>
<feature type="transmembrane region" description="Helical" evidence="9">
    <location>
        <begin position="12"/>
        <end position="32"/>
    </location>
</feature>
<evidence type="ECO:0000313" key="12">
    <source>
        <dbReference type="Proteomes" id="UP000823631"/>
    </source>
</evidence>
<feature type="transmembrane region" description="Helical" evidence="9">
    <location>
        <begin position="83"/>
        <end position="104"/>
    </location>
</feature>
<evidence type="ECO:0000256" key="8">
    <source>
        <dbReference type="ARBA" id="ARBA00038436"/>
    </source>
</evidence>
<evidence type="ECO:0000256" key="4">
    <source>
        <dbReference type="ARBA" id="ARBA00022519"/>
    </source>
</evidence>
<keyword evidence="2 9" id="KW-0813">Transport</keyword>
<comment type="subunit">
    <text evidence="9">The complex comprises the extracytoplasmic solute receptor protein and the two transmembrane proteins.</text>
</comment>
<organism evidence="11 12">
    <name type="scientific">Candidatus Avisuccinivibrio stercorigallinarum</name>
    <dbReference type="NCBI Taxonomy" id="2840704"/>
    <lineage>
        <taxon>Bacteria</taxon>
        <taxon>Pseudomonadati</taxon>
        <taxon>Pseudomonadota</taxon>
        <taxon>Gammaproteobacteria</taxon>
        <taxon>Aeromonadales</taxon>
        <taxon>Succinivibrionaceae</taxon>
        <taxon>Succinivibrionaceae incertae sedis</taxon>
        <taxon>Candidatus Avisuccinivibrio</taxon>
    </lineage>
</organism>
<evidence type="ECO:0000256" key="2">
    <source>
        <dbReference type="ARBA" id="ARBA00022448"/>
    </source>
</evidence>
<evidence type="ECO:0000256" key="3">
    <source>
        <dbReference type="ARBA" id="ARBA00022475"/>
    </source>
</evidence>
<protein>
    <recommendedName>
        <fullName evidence="9">TRAP transporter small permease protein</fullName>
    </recommendedName>
</protein>
<dbReference type="GO" id="GO:0022857">
    <property type="term" value="F:transmembrane transporter activity"/>
    <property type="evidence" value="ECO:0007669"/>
    <property type="project" value="UniProtKB-UniRule"/>
</dbReference>
<evidence type="ECO:0000256" key="6">
    <source>
        <dbReference type="ARBA" id="ARBA00022989"/>
    </source>
</evidence>
<comment type="function">
    <text evidence="9">Part of the tripartite ATP-independent periplasmic (TRAP) transport system.</text>
</comment>
<dbReference type="Proteomes" id="UP000823631">
    <property type="component" value="Unassembled WGS sequence"/>
</dbReference>
<comment type="subcellular location">
    <subcellularLocation>
        <location evidence="1 9">Cell inner membrane</location>
        <topology evidence="1 9">Multi-pass membrane protein</topology>
    </subcellularLocation>
</comment>
<accession>A0A9D9GTA1</accession>
<sequence length="152" mass="16896">MKKFLEDIEDNICALILLGMTLLTCINVFARYVFLSSMPFVEELTPMGLVILSLVGATVAAKRGAHLGLTVLTDIMPKKYQKACILFGHALGVIFGLIVFIFGIDTAKVEYVLGFLTSGMQWPEWLFGVTIPVGGFFLIVRYAQLFVRELKK</sequence>
<evidence type="ECO:0000256" key="9">
    <source>
        <dbReference type="RuleBase" id="RU369079"/>
    </source>
</evidence>
<feature type="transmembrane region" description="Helical" evidence="9">
    <location>
        <begin position="124"/>
        <end position="143"/>
    </location>
</feature>
<dbReference type="AlphaFoldDB" id="A0A9D9GTA1"/>
<keyword evidence="3" id="KW-1003">Cell membrane</keyword>
<dbReference type="EMBL" id="JADINH010000105">
    <property type="protein sequence ID" value="MBO8415704.1"/>
    <property type="molecule type" value="Genomic_DNA"/>
</dbReference>
<dbReference type="PANTHER" id="PTHR35011">
    <property type="entry name" value="2,3-DIKETO-L-GULONATE TRAP TRANSPORTER SMALL PERMEASE PROTEIN YIAM"/>
    <property type="match status" value="1"/>
</dbReference>
<name>A0A9D9GTA1_9GAMM</name>